<dbReference type="EMBL" id="JAKWBI020000234">
    <property type="protein sequence ID" value="KAJ2898343.1"/>
    <property type="molecule type" value="Genomic_DNA"/>
</dbReference>
<evidence type="ECO:0000256" key="5">
    <source>
        <dbReference type="ARBA" id="ARBA00022801"/>
    </source>
</evidence>
<dbReference type="PANTHER" id="PTHR33938">
    <property type="entry name" value="FERULOYL ESTERASE B-RELATED"/>
    <property type="match status" value="1"/>
</dbReference>
<keyword evidence="5 8" id="KW-0378">Hydrolase</keyword>
<proteinExistence type="inferred from homology"/>
<feature type="chain" id="PRO_5041779802" description="Carboxylic ester hydrolase" evidence="8">
    <location>
        <begin position="22"/>
        <end position="558"/>
    </location>
</feature>
<sequence>MKKNMANLAAIATILSGVARAGGPGGKGGGNGRWHSHVKNASKLSCEAATFADMLPGSASIEKTALVESGSEYGEGAADIGFPTNPTNLPGLCAITVNVTSSETSSYRFGLFLPTDSWNSRFLTVGNSGFAGGINWLDMGSGVRYGFASMSTDTGHNSTAGDLTWAVNSPGQRTDFGWRAMHGSVMLAKEMVELYYGTCAEYAYYAGCSTGGRQGLKEAEMFPDDFDGVLAGAPAWWTSHLQTWTTKLGAYNLPAGAENHIPTELFDVIEAEAIKQCDSLDGLQDGIISSPELCDFDTSALLCGSGDINTSSCLTEAQVETANNVYADYYPEGEFGFPGLSISSEWEWHVLLGGDTPSSLGDGYTQYMVLNDPSWNWTQYNDSILWIADEMDPGNMTADKYDLSEFKATGGKALLYHGMSDGYISTGSSTYFYEQASAATEGLSDFLKLFLVPGMGHCASTATDAPWYFAGAGQTGRLGTDVFSTPGFEADPMYDALMALVEWVENGSEPELIATTWEESMDPSSGVLRQRPLCAYPQKAIYDGKGDVDSVDSWSCQE</sequence>
<keyword evidence="6" id="KW-0106">Calcium</keyword>
<protein>
    <recommendedName>
        <fullName evidence="8">Carboxylic ester hydrolase</fullName>
        <ecNumber evidence="8">3.1.1.-</ecNumber>
    </recommendedName>
</protein>
<evidence type="ECO:0000256" key="1">
    <source>
        <dbReference type="ARBA" id="ARBA00006249"/>
    </source>
</evidence>
<dbReference type="Pfam" id="PF07519">
    <property type="entry name" value="Tannase"/>
    <property type="match status" value="1"/>
</dbReference>
<evidence type="ECO:0000256" key="4">
    <source>
        <dbReference type="ARBA" id="ARBA00022729"/>
    </source>
</evidence>
<keyword evidence="2" id="KW-0719">Serine esterase</keyword>
<dbReference type="SUPFAM" id="SSF53474">
    <property type="entry name" value="alpha/beta-Hydrolases"/>
    <property type="match status" value="1"/>
</dbReference>
<keyword evidence="4 8" id="KW-0732">Signal</keyword>
<evidence type="ECO:0000256" key="7">
    <source>
        <dbReference type="ARBA" id="ARBA00023157"/>
    </source>
</evidence>
<accession>A0AAD5RM45</accession>
<organism evidence="9 10">
    <name type="scientific">Zalerion maritima</name>
    <dbReference type="NCBI Taxonomy" id="339359"/>
    <lineage>
        <taxon>Eukaryota</taxon>
        <taxon>Fungi</taxon>
        <taxon>Dikarya</taxon>
        <taxon>Ascomycota</taxon>
        <taxon>Pezizomycotina</taxon>
        <taxon>Sordariomycetes</taxon>
        <taxon>Lulworthiomycetidae</taxon>
        <taxon>Lulworthiales</taxon>
        <taxon>Lulworthiaceae</taxon>
        <taxon>Zalerion</taxon>
    </lineage>
</organism>
<dbReference type="Proteomes" id="UP001201980">
    <property type="component" value="Unassembled WGS sequence"/>
</dbReference>
<dbReference type="InterPro" id="IPR011118">
    <property type="entry name" value="Tannase/feruloyl_esterase"/>
</dbReference>
<keyword evidence="7" id="KW-1015">Disulfide bond</keyword>
<evidence type="ECO:0000256" key="3">
    <source>
        <dbReference type="ARBA" id="ARBA00022723"/>
    </source>
</evidence>
<comment type="similarity">
    <text evidence="1 8">Belongs to the tannase family.</text>
</comment>
<evidence type="ECO:0000256" key="6">
    <source>
        <dbReference type="ARBA" id="ARBA00022837"/>
    </source>
</evidence>
<dbReference type="InterPro" id="IPR029058">
    <property type="entry name" value="AB_hydrolase_fold"/>
</dbReference>
<evidence type="ECO:0000256" key="2">
    <source>
        <dbReference type="ARBA" id="ARBA00022487"/>
    </source>
</evidence>
<evidence type="ECO:0000313" key="9">
    <source>
        <dbReference type="EMBL" id="KAJ2898343.1"/>
    </source>
</evidence>
<evidence type="ECO:0000313" key="10">
    <source>
        <dbReference type="Proteomes" id="UP001201980"/>
    </source>
</evidence>
<dbReference type="AlphaFoldDB" id="A0AAD5RM45"/>
<dbReference type="EC" id="3.1.1.-" evidence="8"/>
<name>A0AAD5RM45_9PEZI</name>
<dbReference type="PANTHER" id="PTHR33938:SF2">
    <property type="entry name" value="CARBOXYLIC ESTER HYDROLASE"/>
    <property type="match status" value="1"/>
</dbReference>
<comment type="caution">
    <text evidence="9">The sequence shown here is derived from an EMBL/GenBank/DDBJ whole genome shotgun (WGS) entry which is preliminary data.</text>
</comment>
<dbReference type="GO" id="GO:0030600">
    <property type="term" value="F:feruloyl esterase activity"/>
    <property type="evidence" value="ECO:0007669"/>
    <property type="project" value="UniProtKB-ARBA"/>
</dbReference>
<evidence type="ECO:0000256" key="8">
    <source>
        <dbReference type="RuleBase" id="RU361238"/>
    </source>
</evidence>
<keyword evidence="10" id="KW-1185">Reference proteome</keyword>
<reference evidence="9" key="1">
    <citation type="submission" date="2022-07" db="EMBL/GenBank/DDBJ databases">
        <title>Draft genome sequence of Zalerion maritima ATCC 34329, a (micro)plastics degrading marine fungus.</title>
        <authorList>
            <person name="Paco A."/>
            <person name="Goncalves M.F.M."/>
            <person name="Rocha-Santos T.A.P."/>
            <person name="Alves A."/>
        </authorList>
    </citation>
    <scope>NUCLEOTIDE SEQUENCE</scope>
    <source>
        <strain evidence="9">ATCC 34329</strain>
    </source>
</reference>
<feature type="signal peptide" evidence="8">
    <location>
        <begin position="1"/>
        <end position="21"/>
    </location>
</feature>
<gene>
    <name evidence="9" type="ORF">MKZ38_003971</name>
</gene>
<dbReference type="GO" id="GO:0046872">
    <property type="term" value="F:metal ion binding"/>
    <property type="evidence" value="ECO:0007669"/>
    <property type="project" value="UniProtKB-KW"/>
</dbReference>
<keyword evidence="3" id="KW-0479">Metal-binding</keyword>